<keyword evidence="3" id="KW-1185">Reference proteome</keyword>
<evidence type="ECO:0000313" key="3">
    <source>
        <dbReference type="Proteomes" id="UP000806378"/>
    </source>
</evidence>
<dbReference type="AlphaFoldDB" id="A0A8T0CI22"/>
<proteinExistence type="predicted"/>
<dbReference type="EMBL" id="MU101326">
    <property type="protein sequence ID" value="KAF7845746.1"/>
    <property type="molecule type" value="Genomic_DNA"/>
</dbReference>
<sequence>MSGLATKAKEMMSGTTDSNSQQSGQAGQSGSGVENEVNSKVDSFADSKGLPSKDNSKLNSEIDSKMDMSQTNTDVSGGSGVSGNM</sequence>
<dbReference type="Gramene" id="rna-gnl|WGS:JABURB|Cocit.L0838.1">
    <property type="protein sequence ID" value="cds-KAF7845746.1"/>
    <property type="gene ID" value="gene-BT93_L0838"/>
</dbReference>
<evidence type="ECO:0000256" key="1">
    <source>
        <dbReference type="SAM" id="MobiDB-lite"/>
    </source>
</evidence>
<protein>
    <submittedName>
        <fullName evidence="2">Uncharacterized protein</fullName>
    </submittedName>
</protein>
<reference evidence="2" key="1">
    <citation type="submission" date="2020-05" db="EMBL/GenBank/DDBJ databases">
        <title>WGS assembly of Corymbia citriodora subspecies variegata.</title>
        <authorList>
            <person name="Barry K."/>
            <person name="Hundley H."/>
            <person name="Shu S."/>
            <person name="Jenkins J."/>
            <person name="Grimwood J."/>
            <person name="Baten A."/>
        </authorList>
    </citation>
    <scope>NUCLEOTIDE SEQUENCE</scope>
    <source>
        <strain evidence="2">CV2-018</strain>
    </source>
</reference>
<feature type="region of interest" description="Disordered" evidence="1">
    <location>
        <begin position="1"/>
        <end position="85"/>
    </location>
</feature>
<evidence type="ECO:0000313" key="2">
    <source>
        <dbReference type="EMBL" id="KAF7845746.1"/>
    </source>
</evidence>
<comment type="caution">
    <text evidence="2">The sequence shown here is derived from an EMBL/GenBank/DDBJ whole genome shotgun (WGS) entry which is preliminary data.</text>
</comment>
<dbReference type="Proteomes" id="UP000806378">
    <property type="component" value="Unassembled WGS sequence"/>
</dbReference>
<organism evidence="2 3">
    <name type="scientific">Corymbia citriodora subsp. variegata</name>
    <dbReference type="NCBI Taxonomy" id="360336"/>
    <lineage>
        <taxon>Eukaryota</taxon>
        <taxon>Viridiplantae</taxon>
        <taxon>Streptophyta</taxon>
        <taxon>Embryophyta</taxon>
        <taxon>Tracheophyta</taxon>
        <taxon>Spermatophyta</taxon>
        <taxon>Magnoliopsida</taxon>
        <taxon>eudicotyledons</taxon>
        <taxon>Gunneridae</taxon>
        <taxon>Pentapetalae</taxon>
        <taxon>rosids</taxon>
        <taxon>malvids</taxon>
        <taxon>Myrtales</taxon>
        <taxon>Myrtaceae</taxon>
        <taxon>Myrtoideae</taxon>
        <taxon>Eucalypteae</taxon>
        <taxon>Corymbia</taxon>
    </lineage>
</organism>
<feature type="compositionally biased region" description="Polar residues" evidence="1">
    <location>
        <begin position="67"/>
        <end position="76"/>
    </location>
</feature>
<feature type="compositionally biased region" description="Basic and acidic residues" evidence="1">
    <location>
        <begin position="54"/>
        <end position="66"/>
    </location>
</feature>
<gene>
    <name evidence="2" type="ORF">BT93_L0838</name>
</gene>
<name>A0A8T0CI22_CORYI</name>
<feature type="compositionally biased region" description="Low complexity" evidence="1">
    <location>
        <begin position="20"/>
        <end position="32"/>
    </location>
</feature>
<accession>A0A8T0CI22</accession>